<evidence type="ECO:0000313" key="1">
    <source>
        <dbReference type="EMBL" id="THU38042.1"/>
    </source>
</evidence>
<comment type="caution">
    <text evidence="1">The sequence shown here is derived from an EMBL/GenBank/DDBJ whole genome shotgun (WGS) entry which is preliminary data.</text>
</comment>
<name>A0A4S8HXS6_9BACT</name>
<keyword evidence="2" id="KW-1185">Reference proteome</keyword>
<evidence type="ECO:0008006" key="3">
    <source>
        <dbReference type="Google" id="ProtNLM"/>
    </source>
</evidence>
<accession>A0A4S8HXS6</accession>
<proteinExistence type="predicted"/>
<protein>
    <recommendedName>
        <fullName evidence="3">Lipoprotein</fullName>
    </recommendedName>
</protein>
<dbReference type="EMBL" id="STFF01000004">
    <property type="protein sequence ID" value="THU38042.1"/>
    <property type="molecule type" value="Genomic_DNA"/>
</dbReference>
<dbReference type="Proteomes" id="UP000306918">
    <property type="component" value="Unassembled WGS sequence"/>
</dbReference>
<dbReference type="RefSeq" id="WP_136577998.1">
    <property type="nucleotide sequence ID" value="NZ_STFF01000004.1"/>
</dbReference>
<evidence type="ECO:0000313" key="2">
    <source>
        <dbReference type="Proteomes" id="UP000306918"/>
    </source>
</evidence>
<organism evidence="1 2">
    <name type="scientific">Niastella caeni</name>
    <dbReference type="NCBI Taxonomy" id="2569763"/>
    <lineage>
        <taxon>Bacteria</taxon>
        <taxon>Pseudomonadati</taxon>
        <taxon>Bacteroidota</taxon>
        <taxon>Chitinophagia</taxon>
        <taxon>Chitinophagales</taxon>
        <taxon>Chitinophagaceae</taxon>
        <taxon>Niastella</taxon>
    </lineage>
</organism>
<dbReference type="PROSITE" id="PS51257">
    <property type="entry name" value="PROKAR_LIPOPROTEIN"/>
    <property type="match status" value="1"/>
</dbReference>
<dbReference type="AlphaFoldDB" id="A0A4S8HXS6"/>
<gene>
    <name evidence="1" type="ORF">FAM09_15260</name>
</gene>
<reference evidence="1 2" key="1">
    <citation type="submission" date="2019-04" db="EMBL/GenBank/DDBJ databases">
        <title>Niastella caeni sp. nov., isolated from activated sludge.</title>
        <authorList>
            <person name="Sheng M."/>
        </authorList>
    </citation>
    <scope>NUCLEOTIDE SEQUENCE [LARGE SCALE GENOMIC DNA]</scope>
    <source>
        <strain evidence="1 2">HX-2-15</strain>
    </source>
</reference>
<sequence length="142" mass="16679">MKTTIKTILIFTIVLTSCDSIRRTVIESYRYEMYIDFKNISYQGQNSMQKIYLEVDSTKGMWFYGKLIINYKDTVPIEGFEKGNHYVTTYKPFGSERYGGLEIWGQGKMGQIRDSLTIENHYSTGIIKEKTTLYRKPRLICH</sequence>